<feature type="binding site" evidence="9">
    <location>
        <position position="273"/>
    </location>
    <ligand>
        <name>L-citrulline</name>
        <dbReference type="ChEBI" id="CHEBI:57743"/>
    </ligand>
</feature>
<evidence type="ECO:0000313" key="13">
    <source>
        <dbReference type="Proteomes" id="UP000824090"/>
    </source>
</evidence>
<feature type="binding site" evidence="9">
    <location>
        <position position="185"/>
    </location>
    <ligand>
        <name>L-citrulline</name>
        <dbReference type="ChEBI" id="CHEBI:57743"/>
    </ligand>
</feature>
<feature type="binding site" evidence="9">
    <location>
        <position position="124"/>
    </location>
    <ligand>
        <name>L-aspartate</name>
        <dbReference type="ChEBI" id="CHEBI:29991"/>
    </ligand>
</feature>
<dbReference type="Gene3D" id="3.90.1260.10">
    <property type="entry name" value="Argininosuccinate synthetase, chain A, domain 2"/>
    <property type="match status" value="1"/>
</dbReference>
<keyword evidence="5 9" id="KW-0436">Ligase</keyword>
<dbReference type="InterPro" id="IPR018223">
    <property type="entry name" value="Arginosuc_synth_CS"/>
</dbReference>
<dbReference type="PANTHER" id="PTHR11587">
    <property type="entry name" value="ARGININOSUCCINATE SYNTHASE"/>
    <property type="match status" value="1"/>
</dbReference>
<comment type="caution">
    <text evidence="12">The sequence shown here is derived from an EMBL/GenBank/DDBJ whole genome shotgun (WGS) entry which is preliminary data.</text>
</comment>
<gene>
    <name evidence="9" type="primary">argG</name>
    <name evidence="12" type="ORF">IAC50_01215</name>
</gene>
<dbReference type="Pfam" id="PF20979">
    <property type="entry name" value="Arginosuc_syn_C"/>
    <property type="match status" value="1"/>
</dbReference>
<dbReference type="FunFam" id="3.40.50.620:FF:000019">
    <property type="entry name" value="Argininosuccinate synthase"/>
    <property type="match status" value="1"/>
</dbReference>
<feature type="binding site" evidence="9">
    <location>
        <position position="123"/>
    </location>
    <ligand>
        <name>L-citrulline</name>
        <dbReference type="ChEBI" id="CHEBI:57743"/>
    </ligand>
</feature>
<dbReference type="GO" id="GO:0005737">
    <property type="term" value="C:cytoplasm"/>
    <property type="evidence" value="ECO:0007669"/>
    <property type="project" value="UniProtKB-SubCell"/>
</dbReference>
<dbReference type="InterPro" id="IPR014729">
    <property type="entry name" value="Rossmann-like_a/b/a_fold"/>
</dbReference>
<feature type="binding site" evidence="9">
    <location>
        <begin position="9"/>
        <end position="17"/>
    </location>
    <ligand>
        <name>ATP</name>
        <dbReference type="ChEBI" id="CHEBI:30616"/>
    </ligand>
</feature>
<dbReference type="PANTHER" id="PTHR11587:SF2">
    <property type="entry name" value="ARGININOSUCCINATE SYNTHASE"/>
    <property type="match status" value="1"/>
</dbReference>
<evidence type="ECO:0000313" key="12">
    <source>
        <dbReference type="EMBL" id="HIU25104.1"/>
    </source>
</evidence>
<keyword evidence="7 9" id="KW-0547">Nucleotide-binding</keyword>
<feature type="domain" description="Arginosuccinate synthase C-terminal" evidence="11">
    <location>
        <begin position="175"/>
        <end position="392"/>
    </location>
</feature>
<sequence>MAKEKVVLAYSGGLDTSIIMTWLKENYDYDVIAVCCNAGQNEDFDAIEKKAMATGAAKAYTLDIREEFITDYIWPTLKAGAVYEGQYMLGTSMARPLMAKKLVEIAEKEGAYYIAHGCTGKGNDQVRFETTIKALNPAIKIIAPWRFWDFHSREELIEYAKSHNIPINQTEEKIYSRDENIWHISHEGGELENPWNEHLDTIHVLSVPPEKAPDEDTYVEIDFEKGIPVALDGEKTDPVSLLTKLNDLGSRNGIGTIDIIENRLVGMKSRGVYETPGGTILFAAHAGLEQLILDRDTTQYKNIVAQKFSQLVYDGLWFTPLREAISAFVDVTQEQVTGTVRMKLYKGSATVAARKSPYSLYNEEFATFSKDDVYNQSDAEGFINLFSLPLKIRAIQKQTIEGGAKSHETLERKILKGGEFIR</sequence>
<comment type="similarity">
    <text evidence="9">Belongs to the argininosuccinate synthase family. Type 1 subfamily.</text>
</comment>
<feature type="binding site" evidence="9">
    <location>
        <position position="261"/>
    </location>
    <ligand>
        <name>L-citrulline</name>
        <dbReference type="ChEBI" id="CHEBI:57743"/>
    </ligand>
</feature>
<dbReference type="Pfam" id="PF00764">
    <property type="entry name" value="Arginosuc_synth"/>
    <property type="match status" value="1"/>
</dbReference>
<dbReference type="InterPro" id="IPR048268">
    <property type="entry name" value="Arginosuc_syn_C"/>
</dbReference>
<keyword evidence="9" id="KW-0963">Cytoplasm</keyword>
<dbReference type="Gene3D" id="1.20.5.470">
    <property type="entry name" value="Single helix bin"/>
    <property type="match status" value="1"/>
</dbReference>
<dbReference type="GO" id="GO:0000053">
    <property type="term" value="P:argininosuccinate metabolic process"/>
    <property type="evidence" value="ECO:0007669"/>
    <property type="project" value="TreeGrafter"/>
</dbReference>
<keyword evidence="6 9" id="KW-0028">Amino-acid biosynthesis</keyword>
<evidence type="ECO:0000256" key="2">
    <source>
        <dbReference type="ARBA" id="ARBA00011881"/>
    </source>
</evidence>
<dbReference type="InterPro" id="IPR001518">
    <property type="entry name" value="Arginosuc_synth"/>
</dbReference>
<evidence type="ECO:0000256" key="9">
    <source>
        <dbReference type="HAMAP-Rule" id="MF_00005"/>
    </source>
</evidence>
<dbReference type="HAMAP" id="MF_00005">
    <property type="entry name" value="Arg_succ_synth_type1"/>
    <property type="match status" value="1"/>
</dbReference>
<dbReference type="InterPro" id="IPR024074">
    <property type="entry name" value="AS_cat/multimer_dom_body"/>
</dbReference>
<feature type="binding site" evidence="9">
    <location>
        <position position="117"/>
    </location>
    <ligand>
        <name>ATP</name>
        <dbReference type="ChEBI" id="CHEBI:30616"/>
    </ligand>
</feature>
<proteinExistence type="inferred from homology"/>
<evidence type="ECO:0000256" key="7">
    <source>
        <dbReference type="ARBA" id="ARBA00022741"/>
    </source>
</evidence>
<evidence type="ECO:0000256" key="1">
    <source>
        <dbReference type="ARBA" id="ARBA00004967"/>
    </source>
</evidence>
<dbReference type="PROSITE" id="PS00565">
    <property type="entry name" value="ARGININOSUCCIN_SYN_2"/>
    <property type="match status" value="1"/>
</dbReference>
<dbReference type="Proteomes" id="UP000824090">
    <property type="component" value="Unassembled WGS sequence"/>
</dbReference>
<dbReference type="FunFam" id="3.90.1260.10:FF:000007">
    <property type="entry name" value="Argininosuccinate synthase"/>
    <property type="match status" value="1"/>
</dbReference>
<comment type="subcellular location">
    <subcellularLocation>
        <location evidence="9">Cytoplasm</location>
    </subcellularLocation>
</comment>
<dbReference type="SUPFAM" id="SSF52402">
    <property type="entry name" value="Adenine nucleotide alpha hydrolases-like"/>
    <property type="match status" value="1"/>
</dbReference>
<name>A0A9D1L4Y9_9FIRM</name>
<comment type="catalytic activity">
    <reaction evidence="9">
        <text>L-citrulline + L-aspartate + ATP = 2-(N(omega)-L-arginino)succinate + AMP + diphosphate + H(+)</text>
        <dbReference type="Rhea" id="RHEA:10932"/>
        <dbReference type="ChEBI" id="CHEBI:15378"/>
        <dbReference type="ChEBI" id="CHEBI:29991"/>
        <dbReference type="ChEBI" id="CHEBI:30616"/>
        <dbReference type="ChEBI" id="CHEBI:33019"/>
        <dbReference type="ChEBI" id="CHEBI:57472"/>
        <dbReference type="ChEBI" id="CHEBI:57743"/>
        <dbReference type="ChEBI" id="CHEBI:456215"/>
        <dbReference type="EC" id="6.3.4.5"/>
    </reaction>
</comment>
<protein>
    <recommendedName>
        <fullName evidence="3 9">Argininosuccinate synthase</fullName>
        <ecNumber evidence="3 9">6.3.4.5</ecNumber>
    </recommendedName>
    <alternativeName>
        <fullName evidence="9">Citrulline--aspartate ligase</fullName>
    </alternativeName>
</protein>
<evidence type="ECO:0000259" key="11">
    <source>
        <dbReference type="Pfam" id="PF20979"/>
    </source>
</evidence>
<accession>A0A9D1L4Y9</accession>
<comment type="subunit">
    <text evidence="2 9">Homotetramer.</text>
</comment>
<feature type="binding site" evidence="9">
    <location>
        <position position="87"/>
    </location>
    <ligand>
        <name>L-citrulline</name>
        <dbReference type="ChEBI" id="CHEBI:57743"/>
    </ligand>
</feature>
<dbReference type="AlphaFoldDB" id="A0A9D1L4Y9"/>
<evidence type="ECO:0000256" key="5">
    <source>
        <dbReference type="ARBA" id="ARBA00022598"/>
    </source>
</evidence>
<dbReference type="GO" id="GO:0000050">
    <property type="term" value="P:urea cycle"/>
    <property type="evidence" value="ECO:0007669"/>
    <property type="project" value="TreeGrafter"/>
</dbReference>
<feature type="binding site" evidence="9">
    <location>
        <position position="127"/>
    </location>
    <ligand>
        <name>L-citrulline</name>
        <dbReference type="ChEBI" id="CHEBI:57743"/>
    </ligand>
</feature>
<dbReference type="GO" id="GO:0006526">
    <property type="term" value="P:L-arginine biosynthetic process"/>
    <property type="evidence" value="ECO:0007669"/>
    <property type="project" value="UniProtKB-UniRule"/>
</dbReference>
<dbReference type="GO" id="GO:0005524">
    <property type="term" value="F:ATP binding"/>
    <property type="evidence" value="ECO:0007669"/>
    <property type="project" value="UniProtKB-UniRule"/>
</dbReference>
<evidence type="ECO:0000259" key="10">
    <source>
        <dbReference type="Pfam" id="PF00764"/>
    </source>
</evidence>
<feature type="binding site" evidence="9">
    <location>
        <position position="176"/>
    </location>
    <ligand>
        <name>L-citrulline</name>
        <dbReference type="ChEBI" id="CHEBI:57743"/>
    </ligand>
</feature>
<dbReference type="CDD" id="cd01999">
    <property type="entry name" value="ASS"/>
    <property type="match status" value="1"/>
</dbReference>
<feature type="binding site" evidence="9">
    <location>
        <position position="92"/>
    </location>
    <ligand>
        <name>L-citrulline</name>
        <dbReference type="ChEBI" id="CHEBI:57743"/>
    </ligand>
</feature>
<feature type="domain" description="Arginosuccinate synthase-like N-terminal" evidence="10">
    <location>
        <begin position="5"/>
        <end position="166"/>
    </location>
</feature>
<dbReference type="PROSITE" id="PS00564">
    <property type="entry name" value="ARGININOSUCCIN_SYN_1"/>
    <property type="match status" value="1"/>
</dbReference>
<dbReference type="GO" id="GO:0004055">
    <property type="term" value="F:argininosuccinate synthase activity"/>
    <property type="evidence" value="ECO:0007669"/>
    <property type="project" value="UniProtKB-UniRule"/>
</dbReference>
<keyword evidence="8 9" id="KW-0067">ATP-binding</keyword>
<reference evidence="12" key="1">
    <citation type="submission" date="2020-10" db="EMBL/GenBank/DDBJ databases">
        <authorList>
            <person name="Gilroy R."/>
        </authorList>
    </citation>
    <scope>NUCLEOTIDE SEQUENCE</scope>
    <source>
        <strain evidence="12">ChiHcec3-6078</strain>
    </source>
</reference>
<evidence type="ECO:0000256" key="6">
    <source>
        <dbReference type="ARBA" id="ARBA00022605"/>
    </source>
</evidence>
<keyword evidence="4 9" id="KW-0055">Arginine biosynthesis</keyword>
<dbReference type="EMBL" id="DVMP01000025">
    <property type="protein sequence ID" value="HIU25104.1"/>
    <property type="molecule type" value="Genomic_DNA"/>
</dbReference>
<comment type="caution">
    <text evidence="9">Lacks conserved residue(s) required for the propagation of feature annotation.</text>
</comment>
<dbReference type="EC" id="6.3.4.5" evidence="3 9"/>
<feature type="binding site" evidence="9">
    <location>
        <position position="119"/>
    </location>
    <ligand>
        <name>L-aspartate</name>
        <dbReference type="ChEBI" id="CHEBI:29991"/>
    </ligand>
</feature>
<dbReference type="InterPro" id="IPR048267">
    <property type="entry name" value="Arginosuc_syn_N"/>
</dbReference>
<reference evidence="12" key="2">
    <citation type="journal article" date="2021" name="PeerJ">
        <title>Extensive microbial diversity within the chicken gut microbiome revealed by metagenomics and culture.</title>
        <authorList>
            <person name="Gilroy R."/>
            <person name="Ravi A."/>
            <person name="Getino M."/>
            <person name="Pursley I."/>
            <person name="Horton D.L."/>
            <person name="Alikhan N.F."/>
            <person name="Baker D."/>
            <person name="Gharbi K."/>
            <person name="Hall N."/>
            <person name="Watson M."/>
            <person name="Adriaenssens E.M."/>
            <person name="Foster-Nyarko E."/>
            <person name="Jarju S."/>
            <person name="Secka A."/>
            <person name="Antonio M."/>
            <person name="Oren A."/>
            <person name="Chaudhuri R.R."/>
            <person name="La Ragione R."/>
            <person name="Hildebrand F."/>
            <person name="Pallen M.J."/>
        </authorList>
    </citation>
    <scope>NUCLEOTIDE SEQUENCE</scope>
    <source>
        <strain evidence="12">ChiHcec3-6078</strain>
    </source>
</reference>
<comment type="pathway">
    <text evidence="1 9">Amino-acid biosynthesis; L-arginine biosynthesis; L-arginine from L-ornithine and carbamoyl phosphate: step 2/3.</text>
</comment>
<dbReference type="NCBIfam" id="TIGR00032">
    <property type="entry name" value="argG"/>
    <property type="match status" value="1"/>
</dbReference>
<evidence type="ECO:0000256" key="4">
    <source>
        <dbReference type="ARBA" id="ARBA00022571"/>
    </source>
</evidence>
<organism evidence="12 13">
    <name type="scientific">Candidatus Allocopromorpha excrementigallinarum</name>
    <dbReference type="NCBI Taxonomy" id="2840742"/>
    <lineage>
        <taxon>Bacteria</taxon>
        <taxon>Bacillati</taxon>
        <taxon>Bacillota</taxon>
        <taxon>Clostridia</taxon>
        <taxon>Eubacteriales</taxon>
        <taxon>Eubacteriaceae</taxon>
        <taxon>Eubacteriaceae incertae sedis</taxon>
        <taxon>Candidatus Allocopromorpha</taxon>
    </lineage>
</organism>
<dbReference type="SUPFAM" id="SSF69864">
    <property type="entry name" value="Argininosuccinate synthetase, C-terminal domain"/>
    <property type="match status" value="1"/>
</dbReference>
<dbReference type="NCBIfam" id="NF001770">
    <property type="entry name" value="PRK00509.1"/>
    <property type="match status" value="1"/>
</dbReference>
<dbReference type="InterPro" id="IPR023434">
    <property type="entry name" value="Arginosuc_synth_type_1_subfam"/>
</dbReference>
<feature type="binding site" evidence="9">
    <location>
        <position position="123"/>
    </location>
    <ligand>
        <name>L-aspartate</name>
        <dbReference type="ChEBI" id="CHEBI:29991"/>
    </ligand>
</feature>
<evidence type="ECO:0000256" key="8">
    <source>
        <dbReference type="ARBA" id="ARBA00022840"/>
    </source>
</evidence>
<evidence type="ECO:0000256" key="3">
    <source>
        <dbReference type="ARBA" id="ARBA00012286"/>
    </source>
</evidence>
<dbReference type="Gene3D" id="3.40.50.620">
    <property type="entry name" value="HUPs"/>
    <property type="match status" value="1"/>
</dbReference>